<organism evidence="1 2">
    <name type="scientific">Clostridium chromiireducens</name>
    <dbReference type="NCBI Taxonomy" id="225345"/>
    <lineage>
        <taxon>Bacteria</taxon>
        <taxon>Bacillati</taxon>
        <taxon>Bacillota</taxon>
        <taxon>Clostridia</taxon>
        <taxon>Eubacteriales</taxon>
        <taxon>Clostridiaceae</taxon>
        <taxon>Clostridium</taxon>
    </lineage>
</organism>
<dbReference type="EMBL" id="WSRQ01000012">
    <property type="protein sequence ID" value="MVX63945.1"/>
    <property type="molecule type" value="Genomic_DNA"/>
</dbReference>
<dbReference type="Proteomes" id="UP000656077">
    <property type="component" value="Unassembled WGS sequence"/>
</dbReference>
<dbReference type="RefSeq" id="WP_160359001.1">
    <property type="nucleotide sequence ID" value="NZ_WSRQ01000012.1"/>
</dbReference>
<gene>
    <name evidence="1" type="ORF">GKZ28_09595</name>
</gene>
<proteinExistence type="predicted"/>
<evidence type="ECO:0000313" key="2">
    <source>
        <dbReference type="Proteomes" id="UP000656077"/>
    </source>
</evidence>
<sequence length="54" mass="6252">MSEKAETFAIDTVKADIEGIVTRIRLLTAEKDAIYVLERNQVFAYSSLMLYHRM</sequence>
<name>A0A964RM38_9CLOT</name>
<reference evidence="1" key="1">
    <citation type="submission" date="2019-12" db="EMBL/GenBank/DDBJ databases">
        <title>Microbes associate with the intestines of laboratory mice.</title>
        <authorList>
            <person name="Navarre W."/>
            <person name="Wong E."/>
        </authorList>
    </citation>
    <scope>NUCLEOTIDE SEQUENCE</scope>
    <source>
        <strain evidence="1">NM79_F5</strain>
    </source>
</reference>
<comment type="caution">
    <text evidence="1">The sequence shown here is derived from an EMBL/GenBank/DDBJ whole genome shotgun (WGS) entry which is preliminary data.</text>
</comment>
<evidence type="ECO:0000313" key="1">
    <source>
        <dbReference type="EMBL" id="MVX63945.1"/>
    </source>
</evidence>
<protein>
    <submittedName>
        <fullName evidence="1">Uncharacterized protein</fullName>
    </submittedName>
</protein>
<dbReference type="AlphaFoldDB" id="A0A964RM38"/>
<accession>A0A964RM38</accession>